<reference evidence="2" key="1">
    <citation type="journal article" date="2019" name="Int. J. Syst. Evol. Microbiol.">
        <title>The Global Catalogue of Microorganisms (GCM) 10K type strain sequencing project: providing services to taxonomists for standard genome sequencing and annotation.</title>
        <authorList>
            <consortium name="The Broad Institute Genomics Platform"/>
            <consortium name="The Broad Institute Genome Sequencing Center for Infectious Disease"/>
            <person name="Wu L."/>
            <person name="Ma J."/>
        </authorList>
    </citation>
    <scope>NUCLEOTIDE SEQUENCE [LARGE SCALE GENOMIC DNA]</scope>
    <source>
        <strain evidence="2">KCTC 42805</strain>
    </source>
</reference>
<comment type="caution">
    <text evidence="1">The sequence shown here is derived from an EMBL/GenBank/DDBJ whole genome shotgun (WGS) entry which is preliminary data.</text>
</comment>
<dbReference type="Proteomes" id="UP001597469">
    <property type="component" value="Unassembled WGS sequence"/>
</dbReference>
<dbReference type="RefSeq" id="WP_381522637.1">
    <property type="nucleotide sequence ID" value="NZ_JBHULN010000006.1"/>
</dbReference>
<dbReference type="Gene3D" id="3.40.50.150">
    <property type="entry name" value="Vaccinia Virus protein VP39"/>
    <property type="match status" value="1"/>
</dbReference>
<name>A0ABW5M4X2_9BACT</name>
<evidence type="ECO:0000313" key="2">
    <source>
        <dbReference type="Proteomes" id="UP001597469"/>
    </source>
</evidence>
<keyword evidence="1" id="KW-0489">Methyltransferase</keyword>
<organism evidence="1 2">
    <name type="scientific">Spirosoma soli</name>
    <dbReference type="NCBI Taxonomy" id="1770529"/>
    <lineage>
        <taxon>Bacteria</taxon>
        <taxon>Pseudomonadati</taxon>
        <taxon>Bacteroidota</taxon>
        <taxon>Cytophagia</taxon>
        <taxon>Cytophagales</taxon>
        <taxon>Cytophagaceae</taxon>
        <taxon>Spirosoma</taxon>
    </lineage>
</organism>
<dbReference type="SUPFAM" id="SSF53335">
    <property type="entry name" value="S-adenosyl-L-methionine-dependent methyltransferases"/>
    <property type="match status" value="1"/>
</dbReference>
<dbReference type="EMBL" id="JBHULN010000006">
    <property type="protein sequence ID" value="MFD2571258.1"/>
    <property type="molecule type" value="Genomic_DNA"/>
</dbReference>
<dbReference type="GO" id="GO:0032259">
    <property type="term" value="P:methylation"/>
    <property type="evidence" value="ECO:0007669"/>
    <property type="project" value="UniProtKB-KW"/>
</dbReference>
<sequence length="203" mass="23866">MVPIVQATIKKWFKQDARFIDYGGGYGMFVRMMRDSGYDFYRQDIYCQNLFAESFDIADTAPFRAELLTAFEVMEHLVNPVSELEKMLHLSDTILFSTTVQPSFDVTPETWWYFTPETGQHISLYSRASLQALADRFKLNYCWNEQNIHLFSRKVISNSKFKLITHPRLSRWYNQLTGNRSSLLNRDFLFIKNNIKSESPSQP</sequence>
<dbReference type="InterPro" id="IPR029063">
    <property type="entry name" value="SAM-dependent_MTases_sf"/>
</dbReference>
<dbReference type="EC" id="2.1.1.-" evidence="1"/>
<dbReference type="Pfam" id="PF13489">
    <property type="entry name" value="Methyltransf_23"/>
    <property type="match status" value="1"/>
</dbReference>
<accession>A0ABW5M4X2</accession>
<protein>
    <submittedName>
        <fullName evidence="1">Class I SAM-dependent methyltransferase</fullName>
        <ecNumber evidence="1">2.1.1.-</ecNumber>
    </submittedName>
</protein>
<keyword evidence="1" id="KW-0808">Transferase</keyword>
<keyword evidence="2" id="KW-1185">Reference proteome</keyword>
<gene>
    <name evidence="1" type="ORF">ACFSUS_11485</name>
</gene>
<dbReference type="GO" id="GO:0008168">
    <property type="term" value="F:methyltransferase activity"/>
    <property type="evidence" value="ECO:0007669"/>
    <property type="project" value="UniProtKB-KW"/>
</dbReference>
<evidence type="ECO:0000313" key="1">
    <source>
        <dbReference type="EMBL" id="MFD2571258.1"/>
    </source>
</evidence>
<proteinExistence type="predicted"/>